<feature type="region of interest" description="Disordered" evidence="1">
    <location>
        <begin position="18"/>
        <end position="64"/>
    </location>
</feature>
<evidence type="ECO:0000313" key="2">
    <source>
        <dbReference type="EMBL" id="PVH32558.1"/>
    </source>
</evidence>
<dbReference type="PANTHER" id="PTHR35361">
    <property type="entry name" value="OS08G0443700 PROTEIN"/>
    <property type="match status" value="1"/>
</dbReference>
<gene>
    <name evidence="2" type="ORF">PAHAL_9G427700</name>
</gene>
<dbReference type="PANTHER" id="PTHR35361:SF2">
    <property type="match status" value="1"/>
</dbReference>
<reference evidence="2" key="1">
    <citation type="submission" date="2018-04" db="EMBL/GenBank/DDBJ databases">
        <title>WGS assembly of Panicum hallii.</title>
        <authorList>
            <person name="Lovell J."/>
            <person name="Jenkins J."/>
            <person name="Lowry D."/>
            <person name="Mamidi S."/>
            <person name="Sreedasyam A."/>
            <person name="Weng X."/>
            <person name="Barry K."/>
            <person name="Bonette J."/>
            <person name="Campitelli B."/>
            <person name="Daum C."/>
            <person name="Gordon S."/>
            <person name="Gould B."/>
            <person name="Lipzen A."/>
            <person name="Macqueen A."/>
            <person name="Palacio-Mejia J."/>
            <person name="Plott C."/>
            <person name="Shakirov E."/>
            <person name="Shu S."/>
            <person name="Yoshinaga Y."/>
            <person name="Zane M."/>
            <person name="Rokhsar D."/>
            <person name="Grimwood J."/>
            <person name="Schmutz J."/>
            <person name="Juenger T."/>
        </authorList>
    </citation>
    <scope>NUCLEOTIDE SEQUENCE [LARGE SCALE GENOMIC DNA]</scope>
    <source>
        <strain evidence="2">FIL2</strain>
    </source>
</reference>
<name>A0A2T8I4F0_9POAL</name>
<dbReference type="EMBL" id="CM008054">
    <property type="protein sequence ID" value="PVH32558.1"/>
    <property type="molecule type" value="Genomic_DNA"/>
</dbReference>
<feature type="compositionally biased region" description="Basic and acidic residues" evidence="1">
    <location>
        <begin position="98"/>
        <end position="109"/>
    </location>
</feature>
<dbReference type="GO" id="GO:0016071">
    <property type="term" value="P:mRNA metabolic process"/>
    <property type="evidence" value="ECO:0007669"/>
    <property type="project" value="UniProtKB-ARBA"/>
</dbReference>
<sequence>MAAVCTITPAATFSRAGCARERSAWNSKKPGRASASESWTKDKLAARTSSSVPGRASLSDNWIRDKAERKEIGVGRSPSREISLIRAKRTLSRAPSVEVERSEKKAKPEEDAEPVAVEYYAGPAFTKAPHPSEVPLPTFPLFVKSPDPSELPIPRFLKRTKVAAKN</sequence>
<dbReference type="InterPro" id="IPR028322">
    <property type="entry name" value="PNRC-like_rgn"/>
</dbReference>
<dbReference type="Proteomes" id="UP000243499">
    <property type="component" value="Chromosome 9"/>
</dbReference>
<organism evidence="2">
    <name type="scientific">Panicum hallii</name>
    <dbReference type="NCBI Taxonomy" id="206008"/>
    <lineage>
        <taxon>Eukaryota</taxon>
        <taxon>Viridiplantae</taxon>
        <taxon>Streptophyta</taxon>
        <taxon>Embryophyta</taxon>
        <taxon>Tracheophyta</taxon>
        <taxon>Spermatophyta</taxon>
        <taxon>Magnoliopsida</taxon>
        <taxon>Liliopsida</taxon>
        <taxon>Poales</taxon>
        <taxon>Poaceae</taxon>
        <taxon>PACMAD clade</taxon>
        <taxon>Panicoideae</taxon>
        <taxon>Panicodae</taxon>
        <taxon>Paniceae</taxon>
        <taxon>Panicinae</taxon>
        <taxon>Panicum</taxon>
        <taxon>Panicum sect. Panicum</taxon>
    </lineage>
</organism>
<accession>A0A2T8I4F0</accession>
<dbReference type="AlphaFoldDB" id="A0A2T8I4F0"/>
<feature type="region of interest" description="Disordered" evidence="1">
    <location>
        <begin position="93"/>
        <end position="113"/>
    </location>
</feature>
<protein>
    <submittedName>
        <fullName evidence="2">Uncharacterized protein</fullName>
    </submittedName>
</protein>
<dbReference type="Pfam" id="PF15365">
    <property type="entry name" value="PNRC"/>
    <property type="match status" value="1"/>
</dbReference>
<evidence type="ECO:0000256" key="1">
    <source>
        <dbReference type="SAM" id="MobiDB-lite"/>
    </source>
</evidence>
<proteinExistence type="predicted"/>
<dbReference type="Gramene" id="PVH32558">
    <property type="protein sequence ID" value="PVH32558"/>
    <property type="gene ID" value="PAHAL_9G427700"/>
</dbReference>